<evidence type="ECO:0000313" key="1">
    <source>
        <dbReference type="EMBL" id="QBJ02769.1"/>
    </source>
</evidence>
<reference evidence="1 2" key="1">
    <citation type="submission" date="2019-02" db="EMBL/GenBank/DDBJ databases">
        <authorList>
            <person name="Frampton R.A."/>
            <person name="Wojtus J.K."/>
            <person name="Fineran P.C."/>
            <person name="Hendrickson H.L."/>
        </authorList>
    </citation>
    <scope>NUCLEOTIDE SEQUENCE [LARGE SCALE GENOMIC DNA]</scope>
</reference>
<organism evidence="1 2">
    <name type="scientific">Pseudomonas phage Psa21</name>
    <dbReference type="NCBI Taxonomy" id="2530023"/>
    <lineage>
        <taxon>Viruses</taxon>
        <taxon>Duplodnaviria</taxon>
        <taxon>Heunggongvirae</taxon>
        <taxon>Uroviricota</taxon>
        <taxon>Caudoviricetes</taxon>
        <taxon>Chimalliviridae</taxon>
        <taxon>Tepukevirus</taxon>
        <taxon>Tepukevirus Psa21</taxon>
    </lineage>
</organism>
<dbReference type="EMBL" id="MK552327">
    <property type="protein sequence ID" value="QBJ02769.1"/>
    <property type="molecule type" value="Genomic_DNA"/>
</dbReference>
<accession>A0A481W4K4</accession>
<protein>
    <submittedName>
        <fullName evidence="1">Uncharacterized protein</fullName>
    </submittedName>
</protein>
<gene>
    <name evidence="1" type="ORF">PSA21_243</name>
</gene>
<sequence>MQNLSNNVAHGQNLSILSSAVELGAEAILRILGTEHTSSTLNGVFLTKQDIQEALAGRIATQLAI</sequence>
<keyword evidence="2" id="KW-1185">Reference proteome</keyword>
<proteinExistence type="predicted"/>
<dbReference type="Proteomes" id="UP000294134">
    <property type="component" value="Segment"/>
</dbReference>
<evidence type="ECO:0000313" key="2">
    <source>
        <dbReference type="Proteomes" id="UP000294134"/>
    </source>
</evidence>
<name>A0A481W4K4_9CAUD</name>